<gene>
    <name evidence="3" type="ORF">CSUI_007411</name>
</gene>
<reference evidence="3 4" key="1">
    <citation type="journal article" date="2017" name="Int. J. Parasitol.">
        <title>The genome of the protozoan parasite Cystoisospora suis and a reverse vaccinology approach to identify vaccine candidates.</title>
        <authorList>
            <person name="Palmieri N."/>
            <person name="Shrestha A."/>
            <person name="Ruttkowski B."/>
            <person name="Beck T."/>
            <person name="Vogl C."/>
            <person name="Tomley F."/>
            <person name="Blake D.P."/>
            <person name="Joachim A."/>
        </authorList>
    </citation>
    <scope>NUCLEOTIDE SEQUENCE [LARGE SCALE GENOMIC DNA]</scope>
    <source>
        <strain evidence="3 4">Wien I</strain>
    </source>
</reference>
<dbReference type="EMBL" id="MIGC01003910">
    <property type="protein sequence ID" value="PHJ18764.1"/>
    <property type="molecule type" value="Genomic_DNA"/>
</dbReference>
<sequence>MKIFPLDCQATVVSLVLACLSASGFCLLPVESAKPEDQSSGQSSEVKICKDAKMVLTEAGQPGEVFKFRCLAGAKLSPVEDPVAARSATPGAEALKKVNQFGVAKSGETCNPGNETLDKLVPKSTLLVVSQSAERLIEKDKVSDLLYTLTLGDAPEQAKHLCYICKATPVSENVMHGRSQAPGECVIHASVPERKRPDSSQQPDTKPDQQTGQNPDTQTDPKPDKPSDSASSSISLFGWLLICVAGSVLELMVNL</sequence>
<evidence type="ECO:0000256" key="2">
    <source>
        <dbReference type="SAM" id="SignalP"/>
    </source>
</evidence>
<dbReference type="RefSeq" id="XP_067920469.1">
    <property type="nucleotide sequence ID" value="XM_068067556.1"/>
</dbReference>
<dbReference type="Proteomes" id="UP000221165">
    <property type="component" value="Unassembled WGS sequence"/>
</dbReference>
<proteinExistence type="predicted"/>
<name>A0A2C6KQQ2_9APIC</name>
<dbReference type="AlphaFoldDB" id="A0A2C6KQQ2"/>
<feature type="chain" id="PRO_5012157535" evidence="2">
    <location>
        <begin position="27"/>
        <end position="255"/>
    </location>
</feature>
<keyword evidence="4" id="KW-1185">Reference proteome</keyword>
<dbReference type="PROSITE" id="PS51257">
    <property type="entry name" value="PROKAR_LIPOPROTEIN"/>
    <property type="match status" value="1"/>
</dbReference>
<dbReference type="GeneID" id="94430767"/>
<evidence type="ECO:0000256" key="1">
    <source>
        <dbReference type="SAM" id="MobiDB-lite"/>
    </source>
</evidence>
<evidence type="ECO:0000313" key="4">
    <source>
        <dbReference type="Proteomes" id="UP000221165"/>
    </source>
</evidence>
<feature type="region of interest" description="Disordered" evidence="1">
    <location>
        <begin position="191"/>
        <end position="231"/>
    </location>
</feature>
<organism evidence="3 4">
    <name type="scientific">Cystoisospora suis</name>
    <dbReference type="NCBI Taxonomy" id="483139"/>
    <lineage>
        <taxon>Eukaryota</taxon>
        <taxon>Sar</taxon>
        <taxon>Alveolata</taxon>
        <taxon>Apicomplexa</taxon>
        <taxon>Conoidasida</taxon>
        <taxon>Coccidia</taxon>
        <taxon>Eucoccidiorida</taxon>
        <taxon>Eimeriorina</taxon>
        <taxon>Sarcocystidae</taxon>
        <taxon>Cystoisospora</taxon>
    </lineage>
</organism>
<feature type="compositionally biased region" description="Polar residues" evidence="1">
    <location>
        <begin position="199"/>
        <end position="214"/>
    </location>
</feature>
<comment type="caution">
    <text evidence="3">The sequence shown here is derived from an EMBL/GenBank/DDBJ whole genome shotgun (WGS) entry which is preliminary data.</text>
</comment>
<protein>
    <submittedName>
        <fullName evidence="3">Uncharacterized protein</fullName>
    </submittedName>
</protein>
<feature type="signal peptide" evidence="2">
    <location>
        <begin position="1"/>
        <end position="26"/>
    </location>
</feature>
<dbReference type="Gene3D" id="2.60.40.1320">
    <property type="entry name" value="SRS domain"/>
    <property type="match status" value="1"/>
</dbReference>
<dbReference type="VEuPathDB" id="ToxoDB:CSUI_007411"/>
<evidence type="ECO:0000313" key="3">
    <source>
        <dbReference type="EMBL" id="PHJ18764.1"/>
    </source>
</evidence>
<accession>A0A2C6KQQ2</accession>
<dbReference type="InterPro" id="IPR036755">
    <property type="entry name" value="SRS_dom_sf"/>
</dbReference>
<keyword evidence="2" id="KW-0732">Signal</keyword>